<dbReference type="GO" id="GO:0005737">
    <property type="term" value="C:cytoplasm"/>
    <property type="evidence" value="ECO:0007669"/>
    <property type="project" value="TreeGrafter"/>
</dbReference>
<proteinExistence type="inferred from homology"/>
<dbReference type="Pfam" id="PF00656">
    <property type="entry name" value="Peptidase_C14"/>
    <property type="match status" value="1"/>
</dbReference>
<dbReference type="EMBL" id="CAJNDS010002310">
    <property type="protein sequence ID" value="CAE7424822.1"/>
    <property type="molecule type" value="Genomic_DNA"/>
</dbReference>
<dbReference type="PANTHER" id="PTHR48104:SF30">
    <property type="entry name" value="METACASPASE-1"/>
    <property type="match status" value="1"/>
</dbReference>
<gene>
    <name evidence="4" type="primary">casB</name>
    <name evidence="3" type="ORF">SNAT2548_LOCUS14327</name>
    <name evidence="4" type="ORF">SNAT2548_LOCUS23118</name>
</gene>
<evidence type="ECO:0000313" key="5">
    <source>
        <dbReference type="Proteomes" id="UP000604046"/>
    </source>
</evidence>
<evidence type="ECO:0000256" key="1">
    <source>
        <dbReference type="ARBA" id="ARBA00009005"/>
    </source>
</evidence>
<dbReference type="PANTHER" id="PTHR48104">
    <property type="entry name" value="METACASPASE-4"/>
    <property type="match status" value="1"/>
</dbReference>
<dbReference type="Gene3D" id="3.40.50.1460">
    <property type="match status" value="1"/>
</dbReference>
<organism evidence="4 5">
    <name type="scientific">Symbiodinium natans</name>
    <dbReference type="NCBI Taxonomy" id="878477"/>
    <lineage>
        <taxon>Eukaryota</taxon>
        <taxon>Sar</taxon>
        <taxon>Alveolata</taxon>
        <taxon>Dinophyceae</taxon>
        <taxon>Suessiales</taxon>
        <taxon>Symbiodiniaceae</taxon>
        <taxon>Symbiodinium</taxon>
    </lineage>
</organism>
<comment type="similarity">
    <text evidence="1">Belongs to the peptidase C14B family.</text>
</comment>
<dbReference type="AlphaFoldDB" id="A0A812R6V5"/>
<protein>
    <submittedName>
        <fullName evidence="4">CasB protein</fullName>
    </submittedName>
</protein>
<dbReference type="OrthoDB" id="423186at2759"/>
<dbReference type="Proteomes" id="UP000604046">
    <property type="component" value="Unassembled WGS sequence"/>
</dbReference>
<dbReference type="GO" id="GO:0006508">
    <property type="term" value="P:proteolysis"/>
    <property type="evidence" value="ECO:0007669"/>
    <property type="project" value="InterPro"/>
</dbReference>
<accession>A0A812R6V5</accession>
<name>A0A812R6V5_9DINO</name>
<dbReference type="InterPro" id="IPR050452">
    <property type="entry name" value="Metacaspase"/>
</dbReference>
<dbReference type="EMBL" id="CAJNDS010001648">
    <property type="protein sequence ID" value="CAE7270023.1"/>
    <property type="molecule type" value="Genomic_DNA"/>
</dbReference>
<comment type="caution">
    <text evidence="4">The sequence shown here is derived from an EMBL/GenBank/DDBJ whole genome shotgun (WGS) entry which is preliminary data.</text>
</comment>
<dbReference type="GO" id="GO:0004197">
    <property type="term" value="F:cysteine-type endopeptidase activity"/>
    <property type="evidence" value="ECO:0007669"/>
    <property type="project" value="InterPro"/>
</dbReference>
<feature type="domain" description="Peptidase C14 caspase" evidence="2">
    <location>
        <begin position="144"/>
        <end position="274"/>
    </location>
</feature>
<evidence type="ECO:0000313" key="3">
    <source>
        <dbReference type="EMBL" id="CAE7270023.1"/>
    </source>
</evidence>
<evidence type="ECO:0000259" key="2">
    <source>
        <dbReference type="Pfam" id="PF00656"/>
    </source>
</evidence>
<sequence length="297" mass="33843">MFCFLLRKCGALGYDLHNDESRLVLSISVERMGKDEEPDNIESNQHTQPREEPSWLSTWLARYFGKLPPYDFSRGGLCTQSLLTVLKANAADRGWRSLEIGGLLRQIGSLLNRQREDAGVCIRGSNRIEDRTLGSVWSQTFEVRRALLVGLCYRDSLQLQGSWNDVEDMQSWLESENIFKRFEIRKLVDKPDGIEPCYVRREEILESLRWLLGGSDEPAQLLFHFSGRGDGKKLLPSDESPQDSLISDFELSEMISDLLPRNTTLTCIFDCRDGTTMLESLLGRQHVLAFGTTKSET</sequence>
<evidence type="ECO:0000313" key="4">
    <source>
        <dbReference type="EMBL" id="CAE7424822.1"/>
    </source>
</evidence>
<reference evidence="4" key="1">
    <citation type="submission" date="2021-02" db="EMBL/GenBank/DDBJ databases">
        <authorList>
            <person name="Dougan E. K."/>
            <person name="Rhodes N."/>
            <person name="Thang M."/>
            <person name="Chan C."/>
        </authorList>
    </citation>
    <scope>NUCLEOTIDE SEQUENCE</scope>
</reference>
<keyword evidence="5" id="KW-1185">Reference proteome</keyword>
<dbReference type="InterPro" id="IPR011600">
    <property type="entry name" value="Pept_C14_caspase"/>
</dbReference>